<evidence type="ECO:0000313" key="2">
    <source>
        <dbReference type="Proteomes" id="UP001138997"/>
    </source>
</evidence>
<comment type="caution">
    <text evidence="1">The sequence shown here is derived from an EMBL/GenBank/DDBJ whole genome shotgun (WGS) entry which is preliminary data.</text>
</comment>
<dbReference type="Proteomes" id="UP001138997">
    <property type="component" value="Unassembled WGS sequence"/>
</dbReference>
<protein>
    <submittedName>
        <fullName evidence="1">Uncharacterized protein</fullName>
    </submittedName>
</protein>
<name>A0A9X1NND2_9ACTN</name>
<dbReference type="RefSeq" id="WP_231449519.1">
    <property type="nucleotide sequence ID" value="NZ_JAJOMB010000032.1"/>
</dbReference>
<reference evidence="1" key="1">
    <citation type="submission" date="2021-11" db="EMBL/GenBank/DDBJ databases">
        <title>Streptomyces corallinus and Kineosporia corallina sp. nov., two new coral-derived marine actinobacteria.</title>
        <authorList>
            <person name="Buangrab K."/>
            <person name="Sutthacheep M."/>
            <person name="Yeemin T."/>
            <person name="Harunari E."/>
            <person name="Igarashi Y."/>
            <person name="Sripreechasak P."/>
            <person name="Kanchanasin P."/>
            <person name="Tanasupawat S."/>
            <person name="Phongsopitanun W."/>
        </authorList>
    </citation>
    <scope>NUCLEOTIDE SEQUENCE</scope>
    <source>
        <strain evidence="1">JCM 31032</strain>
    </source>
</reference>
<dbReference type="AlphaFoldDB" id="A0A9X1NND2"/>
<dbReference type="EMBL" id="JAJOMB010000032">
    <property type="protein sequence ID" value="MCD5316669.1"/>
    <property type="molecule type" value="Genomic_DNA"/>
</dbReference>
<keyword evidence="2" id="KW-1185">Reference proteome</keyword>
<sequence>MDEFFEEVLGFVVDRGLDRVFSPGPEAGALDLAPVLAALEALKSQGDDMFAAISRPSQTAGEEMADRAVTAYSASWFDDSLRDAQESIQLYPYNSRPRFVGGLAALALGRGDAGLELLVSAVKYSRNGQPEIGAVSALVAAHVTQAVGGRKLAQSLLQEADEVTGGRCPAVVGTLWRHGVAATEERLKELWWHEHAPAPLEYKLETFDRLLAATTSLEPGYLTAGEPFRAYLRDLERTIIAAKSTFEELNVRLGEFGKRRRVGIDVSSVKKALLHTSLGLKIGFWDSSVSDVLSKCQSLPDGATWPGALIWGTLTPTSPGEATQLFHYVDATCRRLLGALDEVRTMAIGEKPSTQLPLMINAQPHLDLWSTALTAVVEVADPGVARQAARAWRLLLAEQPVTAAAPVLHLDGVSSGLFEQIANSVSSVSPRANPESAKPFVIDLSSGNSIQRP</sequence>
<organism evidence="1 2">
    <name type="scientific">Kineosporia babensis</name>
    <dbReference type="NCBI Taxonomy" id="499548"/>
    <lineage>
        <taxon>Bacteria</taxon>
        <taxon>Bacillati</taxon>
        <taxon>Actinomycetota</taxon>
        <taxon>Actinomycetes</taxon>
        <taxon>Kineosporiales</taxon>
        <taxon>Kineosporiaceae</taxon>
        <taxon>Kineosporia</taxon>
    </lineage>
</organism>
<proteinExistence type="predicted"/>
<gene>
    <name evidence="1" type="ORF">LR394_37800</name>
</gene>
<accession>A0A9X1NND2</accession>
<evidence type="ECO:0000313" key="1">
    <source>
        <dbReference type="EMBL" id="MCD5316669.1"/>
    </source>
</evidence>